<evidence type="ECO:0000313" key="2">
    <source>
        <dbReference type="EMBL" id="MBA0850119.1"/>
    </source>
</evidence>
<feature type="domain" description="RNase H type-1" evidence="1">
    <location>
        <begin position="75"/>
        <end position="194"/>
    </location>
</feature>
<dbReference type="SUPFAM" id="SSF53098">
    <property type="entry name" value="Ribonuclease H-like"/>
    <property type="match status" value="1"/>
</dbReference>
<dbReference type="OrthoDB" id="987164at2759"/>
<dbReference type="PANTHER" id="PTHR47074:SF48">
    <property type="entry name" value="POLYNUCLEOTIDYL TRANSFERASE, RIBONUCLEASE H-LIKE SUPERFAMILY PROTEIN"/>
    <property type="match status" value="1"/>
</dbReference>
<proteinExistence type="predicted"/>
<dbReference type="PANTHER" id="PTHR47074">
    <property type="entry name" value="BNAC02G40300D PROTEIN"/>
    <property type="match status" value="1"/>
</dbReference>
<dbReference type="Pfam" id="PF13456">
    <property type="entry name" value="RVT_3"/>
    <property type="match status" value="1"/>
</dbReference>
<dbReference type="InterPro" id="IPR002156">
    <property type="entry name" value="RNaseH_domain"/>
</dbReference>
<evidence type="ECO:0000259" key="1">
    <source>
        <dbReference type="Pfam" id="PF13456"/>
    </source>
</evidence>
<dbReference type="InterPro" id="IPR044730">
    <property type="entry name" value="RNase_H-like_dom_plant"/>
</dbReference>
<organism evidence="2 3">
    <name type="scientific">Gossypium schwendimanii</name>
    <name type="common">Cotton</name>
    <dbReference type="NCBI Taxonomy" id="34291"/>
    <lineage>
        <taxon>Eukaryota</taxon>
        <taxon>Viridiplantae</taxon>
        <taxon>Streptophyta</taxon>
        <taxon>Embryophyta</taxon>
        <taxon>Tracheophyta</taxon>
        <taxon>Spermatophyta</taxon>
        <taxon>Magnoliopsida</taxon>
        <taxon>eudicotyledons</taxon>
        <taxon>Gunneridae</taxon>
        <taxon>Pentapetalae</taxon>
        <taxon>rosids</taxon>
        <taxon>malvids</taxon>
        <taxon>Malvales</taxon>
        <taxon>Malvaceae</taxon>
        <taxon>Malvoideae</taxon>
        <taxon>Gossypium</taxon>
    </lineage>
</organism>
<dbReference type="AlphaFoldDB" id="A0A7J9KVB3"/>
<dbReference type="CDD" id="cd06222">
    <property type="entry name" value="RNase_H_like"/>
    <property type="match status" value="1"/>
</dbReference>
<protein>
    <recommendedName>
        <fullName evidence="1">RNase H type-1 domain-containing protein</fullName>
    </recommendedName>
</protein>
<dbReference type="InterPro" id="IPR052929">
    <property type="entry name" value="RNase_H-like_EbsB-rel"/>
</dbReference>
<dbReference type="EMBL" id="JABFAF010000002">
    <property type="protein sequence ID" value="MBA0850119.1"/>
    <property type="molecule type" value="Genomic_DNA"/>
</dbReference>
<gene>
    <name evidence="2" type="ORF">Goshw_025515</name>
</gene>
<dbReference type="GO" id="GO:0004523">
    <property type="term" value="F:RNA-DNA hybrid ribonuclease activity"/>
    <property type="evidence" value="ECO:0007669"/>
    <property type="project" value="InterPro"/>
</dbReference>
<accession>A0A7J9KVB3</accession>
<reference evidence="2 3" key="1">
    <citation type="journal article" date="2019" name="Genome Biol. Evol.">
        <title>Insights into the evolution of the New World diploid cottons (Gossypium, subgenus Houzingenia) based on genome sequencing.</title>
        <authorList>
            <person name="Grover C.E."/>
            <person name="Arick M.A. 2nd"/>
            <person name="Thrash A."/>
            <person name="Conover J.L."/>
            <person name="Sanders W.S."/>
            <person name="Peterson D.G."/>
            <person name="Frelichowski J.E."/>
            <person name="Scheffler J.A."/>
            <person name="Scheffler B.E."/>
            <person name="Wendel J.F."/>
        </authorList>
    </citation>
    <scope>NUCLEOTIDE SEQUENCE [LARGE SCALE GENOMIC DNA]</scope>
    <source>
        <strain evidence="2">1</strain>
        <tissue evidence="2">Leaf</tissue>
    </source>
</reference>
<keyword evidence="3" id="KW-1185">Reference proteome</keyword>
<sequence>MCLLDKKAFVDFITTLWNIWNYRNNAIFRGKEEDARVIWERARKLNDDFRIHNFSIWSILPWAPKTCKWDVIKLNVDASMKANRTSLGIIARDLDGFVLSGKAIFINRVVNSESAELDAFLEGIWLAQSLNLDKVIFETNYACIINHFCKHKDDITIFGYHIKKARKMLDSCSKVDIKWVDRGCNKVDYSLCNWSLSNCYNLSVEMDYPSDIHNLVISNVI</sequence>
<comment type="caution">
    <text evidence="2">The sequence shown here is derived from an EMBL/GenBank/DDBJ whole genome shotgun (WGS) entry which is preliminary data.</text>
</comment>
<name>A0A7J9KVB3_GOSSC</name>
<dbReference type="Proteomes" id="UP000593576">
    <property type="component" value="Unassembled WGS sequence"/>
</dbReference>
<dbReference type="InterPro" id="IPR012337">
    <property type="entry name" value="RNaseH-like_sf"/>
</dbReference>
<evidence type="ECO:0000313" key="3">
    <source>
        <dbReference type="Proteomes" id="UP000593576"/>
    </source>
</evidence>
<dbReference type="Gene3D" id="3.30.420.10">
    <property type="entry name" value="Ribonuclease H-like superfamily/Ribonuclease H"/>
    <property type="match status" value="1"/>
</dbReference>
<dbReference type="GO" id="GO:0003676">
    <property type="term" value="F:nucleic acid binding"/>
    <property type="evidence" value="ECO:0007669"/>
    <property type="project" value="InterPro"/>
</dbReference>
<dbReference type="InterPro" id="IPR036397">
    <property type="entry name" value="RNaseH_sf"/>
</dbReference>